<gene>
    <name evidence="8" type="ORF">Athens101428_498</name>
</gene>
<feature type="domain" description="DNA translocase FtsK 4TM region" evidence="7">
    <location>
        <begin position="63"/>
        <end position="187"/>
    </location>
</feature>
<evidence type="ECO:0000313" key="8">
    <source>
        <dbReference type="EMBL" id="TSC93864.1"/>
    </source>
</evidence>
<dbReference type="GO" id="GO:0005886">
    <property type="term" value="C:plasma membrane"/>
    <property type="evidence" value="ECO:0007669"/>
    <property type="project" value="UniProtKB-SubCell"/>
</dbReference>
<evidence type="ECO:0000313" key="9">
    <source>
        <dbReference type="Proteomes" id="UP000316495"/>
    </source>
</evidence>
<feature type="transmembrane region" description="Helical" evidence="6">
    <location>
        <begin position="110"/>
        <end position="128"/>
    </location>
</feature>
<protein>
    <submittedName>
        <fullName evidence="8">DNA segregation ATPase FtsK/SpoIIIE, S-DNA-T family</fullName>
    </submittedName>
</protein>
<comment type="caution">
    <text evidence="8">The sequence shown here is derived from an EMBL/GenBank/DDBJ whole genome shotgun (WGS) entry which is preliminary data.</text>
</comment>
<evidence type="ECO:0000259" key="7">
    <source>
        <dbReference type="Pfam" id="PF13491"/>
    </source>
</evidence>
<organism evidence="8 9">
    <name type="scientific">Candidatus Berkelbacteria bacterium Athens1014_28</name>
    <dbReference type="NCBI Taxonomy" id="2017145"/>
    <lineage>
        <taxon>Bacteria</taxon>
        <taxon>Candidatus Berkelbacteria</taxon>
    </lineage>
</organism>
<evidence type="ECO:0000256" key="1">
    <source>
        <dbReference type="ARBA" id="ARBA00004651"/>
    </source>
</evidence>
<reference evidence="8 9" key="1">
    <citation type="submission" date="2017-07" db="EMBL/GenBank/DDBJ databases">
        <title>Mechanisms for carbon and nitrogen cycling indicate functional differentiation within the Candidate Phyla Radiation.</title>
        <authorList>
            <person name="Danczak R.E."/>
            <person name="Johnston M.D."/>
            <person name="Kenah C."/>
            <person name="Slattery M."/>
            <person name="Wrighton K.C."/>
            <person name="Wilkins M.J."/>
        </authorList>
    </citation>
    <scope>NUCLEOTIDE SEQUENCE [LARGE SCALE GENOMIC DNA]</scope>
    <source>
        <strain evidence="8">Athens1014_28</strain>
    </source>
</reference>
<evidence type="ECO:0000256" key="6">
    <source>
        <dbReference type="SAM" id="Phobius"/>
    </source>
</evidence>
<evidence type="ECO:0000256" key="4">
    <source>
        <dbReference type="ARBA" id="ARBA00022989"/>
    </source>
</evidence>
<feature type="transmembrane region" description="Helical" evidence="6">
    <location>
        <begin position="43"/>
        <end position="63"/>
    </location>
</feature>
<keyword evidence="3 6" id="KW-0812">Transmembrane</keyword>
<feature type="transmembrane region" description="Helical" evidence="6">
    <location>
        <begin position="75"/>
        <end position="98"/>
    </location>
</feature>
<accession>A0A554LM54</accession>
<dbReference type="EMBL" id="VMGN01000026">
    <property type="protein sequence ID" value="TSC93864.1"/>
    <property type="molecule type" value="Genomic_DNA"/>
</dbReference>
<feature type="transmembrane region" description="Helical" evidence="6">
    <location>
        <begin position="164"/>
        <end position="187"/>
    </location>
</feature>
<evidence type="ECO:0000256" key="3">
    <source>
        <dbReference type="ARBA" id="ARBA00022692"/>
    </source>
</evidence>
<evidence type="ECO:0000256" key="2">
    <source>
        <dbReference type="ARBA" id="ARBA00022475"/>
    </source>
</evidence>
<proteinExistence type="predicted"/>
<dbReference type="Proteomes" id="UP000316495">
    <property type="component" value="Unassembled WGS sequence"/>
</dbReference>
<dbReference type="Pfam" id="PF13491">
    <property type="entry name" value="FtsK_4TM"/>
    <property type="match status" value="1"/>
</dbReference>
<keyword evidence="5 6" id="KW-0472">Membrane</keyword>
<sequence>MGRKRKYPKHKQRSPKWFQRENEWGDYVFDWTLGLGPDTWREIFGIIFMVVAVVLFLGIFGSAGRLGEKLRLLDYKFLGMVAGYILPLAIFWLGAIILFPPKGGVRVIKFFGIALFFLFVPAMFHLFIPEVDAKGASENGDGGGVVGYLVSNAFRQAIGTFPSFLVTFVLSFVSIMMVFDLSISSILGRKPIKDLEKIDDGKVKIHRGGREEELPERPKGGFFAGIRNRLNFFPFKPRITEDLRAPVIETTPLPSTKISSGRVWQFPTLDLLVESNDVAKSGDIGKNVETIKKCFSTLPPVILILPWHWRQKVCESRRRSRGKVPLVLKCQMLSRQK</sequence>
<comment type="subcellular location">
    <subcellularLocation>
        <location evidence="1">Cell membrane</location>
        <topology evidence="1">Multi-pass membrane protein</topology>
    </subcellularLocation>
</comment>
<dbReference type="InterPro" id="IPR025199">
    <property type="entry name" value="FtsK_4TM"/>
</dbReference>
<name>A0A554LM54_9BACT</name>
<evidence type="ECO:0000256" key="5">
    <source>
        <dbReference type="ARBA" id="ARBA00023136"/>
    </source>
</evidence>
<keyword evidence="2" id="KW-1003">Cell membrane</keyword>
<dbReference type="AlphaFoldDB" id="A0A554LM54"/>
<keyword evidence="4 6" id="KW-1133">Transmembrane helix</keyword>